<evidence type="ECO:0000256" key="9">
    <source>
        <dbReference type="ARBA" id="ARBA00022737"/>
    </source>
</evidence>
<dbReference type="PANTHER" id="PTHR13547:SF1">
    <property type="entry name" value="MITOCHONDRIAL RIBONUCLEASE P CATALYTIC SUBUNIT"/>
    <property type="match status" value="1"/>
</dbReference>
<sequence length="581" mass="65357">MLFSSSLSPSSLARNTSLFTFFNKTPSLLSNPTIKHAHHLLLLSSPLKPFDEMPHLTKSPLFYHHFSTSTLSATLHESSSPTTIITPMSRKSRKKAYKESPEAVLKHKLDMCSKHEEVDEALRLYDEGRTCGTQLNLHHYNVLLYLCSSNDGEGYLRRGFEIFERMGVDGVDPNEATFTSAARLAAKMEDPDMAFELVKKMKCGFNIPPKLRSYGPALFGFCKKREPDKAYEVDVHMVESGVLAEEPELAELLRVSSESARGEKVYEMLHRLRSSVRQVSESTADITEAWFKSDAAEGVGGNEIDGYDVVKKVREGVVNGGGGWHGQGWLEKGKWKVIRTEMDHQTGVCRCCGEKLVSIDIDPLETENFATSLSSLAFQRERKADFSSFQEWLQRHGPFDAVIDGANLGLIRQKMFNFFQLNSVVNSIQQMSPTKKLPLVILHNHRVRGGPAEKPNNKKLLESWEKAGALYATPAGSNDDWYWLYAAVTSKSLLVTNDEMRDHLFQLLGTSFFPRWKEKHQVRVTISGKGPALHMPPIYSIVIQESERGSWHVPTVVGDDIEVPRQWLCVTRPSPLTITTP</sequence>
<evidence type="ECO:0000256" key="6">
    <source>
        <dbReference type="ARBA" id="ARBA00022694"/>
    </source>
</evidence>
<evidence type="ECO:0000313" key="18">
    <source>
        <dbReference type="EMBL" id="KAF6170509.1"/>
    </source>
</evidence>
<comment type="similarity">
    <text evidence="4">Belongs to the PPR family. P subfamily.</text>
</comment>
<keyword evidence="19" id="KW-1185">Reference proteome</keyword>
<evidence type="ECO:0000256" key="11">
    <source>
        <dbReference type="ARBA" id="ARBA00022833"/>
    </source>
</evidence>
<keyword evidence="9" id="KW-0677">Repeat</keyword>
<feature type="domain" description="PRORP" evidence="16">
    <location>
        <begin position="345"/>
        <end position="569"/>
    </location>
</feature>
<comment type="catalytic activity">
    <reaction evidence="1">
        <text>Endonucleolytic cleavage of RNA, removing 5'-extranucleotides from tRNA precursor.</text>
        <dbReference type="EC" id="3.1.26.5"/>
    </reaction>
</comment>
<evidence type="ECO:0000259" key="16">
    <source>
        <dbReference type="Pfam" id="PF16953"/>
    </source>
</evidence>
<evidence type="ECO:0000256" key="7">
    <source>
        <dbReference type="ARBA" id="ARBA00022722"/>
    </source>
</evidence>
<accession>A0A7J7NTM8</accession>
<comment type="cofactor">
    <cofactor evidence="2">
        <name>Mg(2+)</name>
        <dbReference type="ChEBI" id="CHEBI:18420"/>
    </cofactor>
</comment>
<dbReference type="GO" id="GO:0046872">
    <property type="term" value="F:metal ion binding"/>
    <property type="evidence" value="ECO:0007669"/>
    <property type="project" value="UniProtKB-KW"/>
</dbReference>
<evidence type="ECO:0000256" key="2">
    <source>
        <dbReference type="ARBA" id="ARBA00001946"/>
    </source>
</evidence>
<dbReference type="InterPro" id="IPR011990">
    <property type="entry name" value="TPR-like_helical_dom_sf"/>
</dbReference>
<evidence type="ECO:0000256" key="12">
    <source>
        <dbReference type="ARBA" id="ARBA00022842"/>
    </source>
</evidence>
<evidence type="ECO:0000256" key="15">
    <source>
        <dbReference type="ARBA" id="ARBA00023211"/>
    </source>
</evidence>
<dbReference type="OrthoDB" id="46913at2759"/>
<protein>
    <recommendedName>
        <fullName evidence="5">ribonuclease P</fullName>
        <ecNumber evidence="5">3.1.26.5</ecNumber>
    </recommendedName>
</protein>
<dbReference type="EMBL" id="JACGCM010000580">
    <property type="protein sequence ID" value="KAF6170509.1"/>
    <property type="molecule type" value="Genomic_DNA"/>
</dbReference>
<dbReference type="Gene3D" id="1.25.40.10">
    <property type="entry name" value="Tetratricopeptide repeat domain"/>
    <property type="match status" value="1"/>
</dbReference>
<evidence type="ECO:0000256" key="14">
    <source>
        <dbReference type="ARBA" id="ARBA00023128"/>
    </source>
</evidence>
<evidence type="ECO:0000256" key="4">
    <source>
        <dbReference type="ARBA" id="ARBA00007626"/>
    </source>
</evidence>
<keyword evidence="7" id="KW-0540">Nuclease</keyword>
<evidence type="ECO:0000256" key="5">
    <source>
        <dbReference type="ARBA" id="ARBA00012179"/>
    </source>
</evidence>
<evidence type="ECO:0000256" key="10">
    <source>
        <dbReference type="ARBA" id="ARBA00022801"/>
    </source>
</evidence>
<keyword evidence="10" id="KW-0378">Hydrolase</keyword>
<dbReference type="Pfam" id="PF17177">
    <property type="entry name" value="PPR_long"/>
    <property type="match status" value="1"/>
</dbReference>
<evidence type="ECO:0000256" key="3">
    <source>
        <dbReference type="ARBA" id="ARBA00004173"/>
    </source>
</evidence>
<dbReference type="Proteomes" id="UP000541444">
    <property type="component" value="Unassembled WGS sequence"/>
</dbReference>
<evidence type="ECO:0000313" key="19">
    <source>
        <dbReference type="Proteomes" id="UP000541444"/>
    </source>
</evidence>
<dbReference type="EC" id="3.1.26.5" evidence="5"/>
<keyword evidence="15" id="KW-0464">Manganese</keyword>
<keyword evidence="8" id="KW-0479">Metal-binding</keyword>
<keyword evidence="14" id="KW-0496">Mitochondrion</keyword>
<keyword evidence="12" id="KW-0460">Magnesium</keyword>
<feature type="domain" description="PROP1-like PPR" evidence="17">
    <location>
        <begin position="93"/>
        <end position="297"/>
    </location>
</feature>
<dbReference type="GO" id="GO:0004526">
    <property type="term" value="F:ribonuclease P activity"/>
    <property type="evidence" value="ECO:0007669"/>
    <property type="project" value="UniProtKB-EC"/>
</dbReference>
<keyword evidence="6" id="KW-0819">tRNA processing</keyword>
<dbReference type="InterPro" id="IPR033443">
    <property type="entry name" value="PROP1-like_PPR_dom"/>
</dbReference>
<dbReference type="GO" id="GO:0005739">
    <property type="term" value="C:mitochondrion"/>
    <property type="evidence" value="ECO:0007669"/>
    <property type="project" value="UniProtKB-SubCell"/>
</dbReference>
<evidence type="ECO:0000256" key="8">
    <source>
        <dbReference type="ARBA" id="ARBA00022723"/>
    </source>
</evidence>
<keyword evidence="11" id="KW-0862">Zinc</keyword>
<evidence type="ECO:0000259" key="17">
    <source>
        <dbReference type="Pfam" id="PF17177"/>
    </source>
</evidence>
<dbReference type="Gene3D" id="3.40.50.11980">
    <property type="match status" value="1"/>
</dbReference>
<reference evidence="18 19" key="1">
    <citation type="journal article" date="2020" name="IScience">
        <title>Genome Sequencing of the Endangered Kingdonia uniflora (Circaeasteraceae, Ranunculales) Reveals Potential Mechanisms of Evolutionary Specialization.</title>
        <authorList>
            <person name="Sun Y."/>
            <person name="Deng T."/>
            <person name="Zhang A."/>
            <person name="Moore M.J."/>
            <person name="Landis J.B."/>
            <person name="Lin N."/>
            <person name="Zhang H."/>
            <person name="Zhang X."/>
            <person name="Huang J."/>
            <person name="Zhang X."/>
            <person name="Sun H."/>
            <person name="Wang H."/>
        </authorList>
    </citation>
    <scope>NUCLEOTIDE SEQUENCE [LARGE SCALE GENOMIC DNA]</scope>
    <source>
        <strain evidence="18">TB1705</strain>
        <tissue evidence="18">Leaf</tissue>
    </source>
</reference>
<evidence type="ECO:0000256" key="1">
    <source>
        <dbReference type="ARBA" id="ARBA00000928"/>
    </source>
</evidence>
<dbReference type="FunFam" id="3.40.50.11980:FF:000002">
    <property type="entry name" value="Proteinaceous RNase P 2"/>
    <property type="match status" value="1"/>
</dbReference>
<dbReference type="InterPro" id="IPR031595">
    <property type="entry name" value="PRORP_C"/>
</dbReference>
<dbReference type="PANTHER" id="PTHR13547">
    <property type="match status" value="1"/>
</dbReference>
<proteinExistence type="inferred from homology"/>
<keyword evidence="13" id="KW-0809">Transit peptide</keyword>
<comment type="caution">
    <text evidence="18">The sequence shown here is derived from an EMBL/GenBank/DDBJ whole genome shotgun (WGS) entry which is preliminary data.</text>
</comment>
<name>A0A7J7NTM8_9MAGN</name>
<comment type="subcellular location">
    <subcellularLocation>
        <location evidence="3">Mitochondrion</location>
    </subcellularLocation>
</comment>
<dbReference type="FunFam" id="1.25.40.10:FF:000339">
    <property type="entry name" value="Proteinaceous RNase P 1, chloroplastic/mitochondrial"/>
    <property type="match status" value="1"/>
</dbReference>
<dbReference type="AlphaFoldDB" id="A0A7J7NTM8"/>
<dbReference type="GO" id="GO:0001682">
    <property type="term" value="P:tRNA 5'-leader removal"/>
    <property type="evidence" value="ECO:0007669"/>
    <property type="project" value="UniProtKB-ARBA"/>
</dbReference>
<dbReference type="Pfam" id="PF16953">
    <property type="entry name" value="PRORP"/>
    <property type="match status" value="1"/>
</dbReference>
<gene>
    <name evidence="18" type="ORF">GIB67_031917</name>
</gene>
<organism evidence="18 19">
    <name type="scientific">Kingdonia uniflora</name>
    <dbReference type="NCBI Taxonomy" id="39325"/>
    <lineage>
        <taxon>Eukaryota</taxon>
        <taxon>Viridiplantae</taxon>
        <taxon>Streptophyta</taxon>
        <taxon>Embryophyta</taxon>
        <taxon>Tracheophyta</taxon>
        <taxon>Spermatophyta</taxon>
        <taxon>Magnoliopsida</taxon>
        <taxon>Ranunculales</taxon>
        <taxon>Circaeasteraceae</taxon>
        <taxon>Kingdonia</taxon>
    </lineage>
</organism>
<evidence type="ECO:0000256" key="13">
    <source>
        <dbReference type="ARBA" id="ARBA00022946"/>
    </source>
</evidence>